<reference evidence="2 3" key="1">
    <citation type="submission" date="2020-08" db="EMBL/GenBank/DDBJ databases">
        <title>Genomic Encyclopedia of Type Strains, Phase IV (KMG-IV): sequencing the most valuable type-strain genomes for metagenomic binning, comparative biology and taxonomic classification.</title>
        <authorList>
            <person name="Goeker M."/>
        </authorList>
    </citation>
    <scope>NUCLEOTIDE SEQUENCE [LARGE SCALE GENOMIC DNA]</scope>
    <source>
        <strain evidence="2 3">DSM 12706</strain>
    </source>
</reference>
<feature type="signal peptide" evidence="1">
    <location>
        <begin position="1"/>
        <end position="23"/>
    </location>
</feature>
<gene>
    <name evidence="2" type="ORF">HNR60_004139</name>
</gene>
<evidence type="ECO:0008006" key="4">
    <source>
        <dbReference type="Google" id="ProtNLM"/>
    </source>
</evidence>
<dbReference type="SUPFAM" id="SSF51445">
    <property type="entry name" value="(Trans)glycosidases"/>
    <property type="match status" value="1"/>
</dbReference>
<dbReference type="Gene3D" id="3.20.20.80">
    <property type="entry name" value="Glycosidases"/>
    <property type="match status" value="1"/>
</dbReference>
<keyword evidence="3" id="KW-1185">Reference proteome</keyword>
<dbReference type="PROSITE" id="PS51257">
    <property type="entry name" value="PROKAR_LIPOPROTEIN"/>
    <property type="match status" value="1"/>
</dbReference>
<name>A0A7W7Z8C4_9BRAD</name>
<dbReference type="InterPro" id="IPR017853">
    <property type="entry name" value="GH"/>
</dbReference>
<keyword evidence="1" id="KW-0732">Signal</keyword>
<comment type="caution">
    <text evidence="2">The sequence shown here is derived from an EMBL/GenBank/DDBJ whole genome shotgun (WGS) entry which is preliminary data.</text>
</comment>
<accession>A0A7W7Z8C4</accession>
<organism evidence="2 3">
    <name type="scientific">Rhodopseudomonas rhenobacensis</name>
    <dbReference type="NCBI Taxonomy" id="87461"/>
    <lineage>
        <taxon>Bacteria</taxon>
        <taxon>Pseudomonadati</taxon>
        <taxon>Pseudomonadota</taxon>
        <taxon>Alphaproteobacteria</taxon>
        <taxon>Hyphomicrobiales</taxon>
        <taxon>Nitrobacteraceae</taxon>
        <taxon>Rhodopseudomonas</taxon>
    </lineage>
</organism>
<proteinExistence type="predicted"/>
<sequence length="729" mass="79162">MIRRLTLALALVALSCAGGSATAAEQWLPVRETSLELKPGSPLDFSAILPNRAIDPGHRLIAGPTGQLVYAGAPQTPLRFACASLAWGPASGGYPDHDGADRYARQLAMHGYNIARLHFVDASLMAGRARDFDFDPQTLDRVHYMMAALKNNGIAWMIDGLTSWRGGYGGHDDGWDPVSNLKLAVHFDDAAFAHWAALVQKIFTTVNPYTGTAPIRDDALALVVLTNENAIEFDGVTRDAPGKPPYDAMLAAPFNRWLKQRYGSTAELSKAWGGLGGSETLEDASIRLPNDRYADSPRMRDLQAFFTEVEISSAARMSAVIRGFGYTGLISTYNNWPTVQTALSRRGLDAVTMNTYHDWIGGYEPGRKILQTSSLVDGANYMRMAAASRWLGKPLVMTEYDHLFWNRTRYEAGLVMPAYAALQGWDVLCRHGHGPIVLRYGEPYPHKQKMLPYAIALDPVARAGETLSALLFRRGDVARSRVTIPFAVRGEQDLSNDMQAREPESLTDLALVGRIGLQDAAQLGDEIAVLQPRSANSAATIIARLKASGALPRDNLTDVAAGVYQSDTGELVLNRPRRQLRLVTPATEALAFAAQNLPVQLGLLSVDAAEGDGLIALSSLDTPASLQNGRRLLLIFATDAGNSEMKFRDWQDKVIADYGRLPVLIRKGSVDLKLARTAARWKLSPIGLNGAVKPMLASGEGAIAFHLSNDVASGPTTYFLLELDDGARP</sequence>
<protein>
    <recommendedName>
        <fullName evidence="4">Glycoside hydrolase</fullName>
    </recommendedName>
</protein>
<feature type="chain" id="PRO_5031061826" description="Glycoside hydrolase" evidence="1">
    <location>
        <begin position="24"/>
        <end position="729"/>
    </location>
</feature>
<dbReference type="Proteomes" id="UP000542353">
    <property type="component" value="Unassembled WGS sequence"/>
</dbReference>
<dbReference type="EMBL" id="JACHIH010000035">
    <property type="protein sequence ID" value="MBB5049362.1"/>
    <property type="molecule type" value="Genomic_DNA"/>
</dbReference>
<evidence type="ECO:0000313" key="2">
    <source>
        <dbReference type="EMBL" id="MBB5049362.1"/>
    </source>
</evidence>
<dbReference type="AlphaFoldDB" id="A0A7W7Z8C4"/>
<evidence type="ECO:0000256" key="1">
    <source>
        <dbReference type="SAM" id="SignalP"/>
    </source>
</evidence>
<evidence type="ECO:0000313" key="3">
    <source>
        <dbReference type="Proteomes" id="UP000542353"/>
    </source>
</evidence>